<reference evidence="2 3" key="1">
    <citation type="journal article" date="2019" name="Nat. Ecol. Evol.">
        <title>Megaphylogeny resolves global patterns of mushroom evolution.</title>
        <authorList>
            <person name="Varga T."/>
            <person name="Krizsan K."/>
            <person name="Foldi C."/>
            <person name="Dima B."/>
            <person name="Sanchez-Garcia M."/>
            <person name="Sanchez-Ramirez S."/>
            <person name="Szollosi G.J."/>
            <person name="Szarkandi J.G."/>
            <person name="Papp V."/>
            <person name="Albert L."/>
            <person name="Andreopoulos W."/>
            <person name="Angelini C."/>
            <person name="Antonin V."/>
            <person name="Barry K.W."/>
            <person name="Bougher N.L."/>
            <person name="Buchanan P."/>
            <person name="Buyck B."/>
            <person name="Bense V."/>
            <person name="Catcheside P."/>
            <person name="Chovatia M."/>
            <person name="Cooper J."/>
            <person name="Damon W."/>
            <person name="Desjardin D."/>
            <person name="Finy P."/>
            <person name="Geml J."/>
            <person name="Haridas S."/>
            <person name="Hughes K."/>
            <person name="Justo A."/>
            <person name="Karasinski D."/>
            <person name="Kautmanova I."/>
            <person name="Kiss B."/>
            <person name="Kocsube S."/>
            <person name="Kotiranta H."/>
            <person name="LaButti K.M."/>
            <person name="Lechner B.E."/>
            <person name="Liimatainen K."/>
            <person name="Lipzen A."/>
            <person name="Lukacs Z."/>
            <person name="Mihaltcheva S."/>
            <person name="Morgado L.N."/>
            <person name="Niskanen T."/>
            <person name="Noordeloos M.E."/>
            <person name="Ohm R.A."/>
            <person name="Ortiz-Santana B."/>
            <person name="Ovrebo C."/>
            <person name="Racz N."/>
            <person name="Riley R."/>
            <person name="Savchenko A."/>
            <person name="Shiryaev A."/>
            <person name="Soop K."/>
            <person name="Spirin V."/>
            <person name="Szebenyi C."/>
            <person name="Tomsovsky M."/>
            <person name="Tulloss R.E."/>
            <person name="Uehling J."/>
            <person name="Grigoriev I.V."/>
            <person name="Vagvolgyi C."/>
            <person name="Papp T."/>
            <person name="Martin F.M."/>
            <person name="Miettinen O."/>
            <person name="Hibbett D.S."/>
            <person name="Nagy L.G."/>
        </authorList>
    </citation>
    <scope>NUCLEOTIDE SEQUENCE [LARGE SCALE GENOMIC DNA]</scope>
    <source>
        <strain evidence="2 3">FP101781</strain>
    </source>
</reference>
<feature type="region of interest" description="Disordered" evidence="1">
    <location>
        <begin position="60"/>
        <end position="98"/>
    </location>
</feature>
<evidence type="ECO:0000313" key="3">
    <source>
        <dbReference type="Proteomes" id="UP000298030"/>
    </source>
</evidence>
<feature type="region of interest" description="Disordered" evidence="1">
    <location>
        <begin position="10"/>
        <end position="40"/>
    </location>
</feature>
<accession>A0A4Y7SVG1</accession>
<proteinExistence type="predicted"/>
<sequence>MCSLCVAFSPMGTSPLPRQEEYPHDAHSSTRSKNRGCLRRPRRLLYPPISSLPLHPLALQLTKDGPLPSPFPPTQGNHGNGSEVGGCLESSRRRRIPA</sequence>
<evidence type="ECO:0000313" key="2">
    <source>
        <dbReference type="EMBL" id="TEB25608.1"/>
    </source>
</evidence>
<organism evidence="2 3">
    <name type="scientific">Coprinellus micaceus</name>
    <name type="common">Glistening ink-cap mushroom</name>
    <name type="synonym">Coprinus micaceus</name>
    <dbReference type="NCBI Taxonomy" id="71717"/>
    <lineage>
        <taxon>Eukaryota</taxon>
        <taxon>Fungi</taxon>
        <taxon>Dikarya</taxon>
        <taxon>Basidiomycota</taxon>
        <taxon>Agaricomycotina</taxon>
        <taxon>Agaricomycetes</taxon>
        <taxon>Agaricomycetidae</taxon>
        <taxon>Agaricales</taxon>
        <taxon>Agaricineae</taxon>
        <taxon>Psathyrellaceae</taxon>
        <taxon>Coprinellus</taxon>
    </lineage>
</organism>
<comment type="caution">
    <text evidence="2">The sequence shown here is derived from an EMBL/GenBank/DDBJ whole genome shotgun (WGS) entry which is preliminary data.</text>
</comment>
<dbReference type="EMBL" id="QPFP01000055">
    <property type="protein sequence ID" value="TEB25608.1"/>
    <property type="molecule type" value="Genomic_DNA"/>
</dbReference>
<evidence type="ECO:0000256" key="1">
    <source>
        <dbReference type="SAM" id="MobiDB-lite"/>
    </source>
</evidence>
<name>A0A4Y7SVG1_COPMI</name>
<gene>
    <name evidence="2" type="ORF">FA13DRAFT_1148357</name>
</gene>
<feature type="compositionally biased region" description="Basic and acidic residues" evidence="1">
    <location>
        <begin position="18"/>
        <end position="28"/>
    </location>
</feature>
<protein>
    <submittedName>
        <fullName evidence="2">Uncharacterized protein</fullName>
    </submittedName>
</protein>
<feature type="compositionally biased region" description="Basic residues" evidence="1">
    <location>
        <begin position="30"/>
        <end position="40"/>
    </location>
</feature>
<dbReference type="Proteomes" id="UP000298030">
    <property type="component" value="Unassembled WGS sequence"/>
</dbReference>
<keyword evidence="3" id="KW-1185">Reference proteome</keyword>
<dbReference type="AlphaFoldDB" id="A0A4Y7SVG1"/>